<evidence type="ECO:0000313" key="2">
    <source>
        <dbReference type="EMBL" id="KAJ8893917.1"/>
    </source>
</evidence>
<gene>
    <name evidence="2" type="ORF">PR048_006518</name>
</gene>
<sequence length="183" mass="20690">MCCRDNLRHDLSILRCVVRELLDYCARCEDELNGTLVEELSPADRVHLSPDATALASFVQDDSLSSDASLISTHFRGELNRCLARLHSEASSVLSLSRNLARGKELVGEGLCELVQPPRRLHVKDPARRSISEPSSPSLKLLDEMRHEKDRISEEARREKEDLQQQVSHLQVTCEGRPFSWGF</sequence>
<evidence type="ECO:0000313" key="3">
    <source>
        <dbReference type="Proteomes" id="UP001159363"/>
    </source>
</evidence>
<accession>A0ABQ9IBV5</accession>
<dbReference type="EMBL" id="JARBHB010000002">
    <property type="protein sequence ID" value="KAJ8893917.1"/>
    <property type="molecule type" value="Genomic_DNA"/>
</dbReference>
<keyword evidence="1" id="KW-0175">Coiled coil</keyword>
<comment type="caution">
    <text evidence="2">The sequence shown here is derived from an EMBL/GenBank/DDBJ whole genome shotgun (WGS) entry which is preliminary data.</text>
</comment>
<proteinExistence type="predicted"/>
<reference evidence="2 3" key="1">
    <citation type="submission" date="2023-02" db="EMBL/GenBank/DDBJ databases">
        <title>LHISI_Scaffold_Assembly.</title>
        <authorList>
            <person name="Stuart O.P."/>
            <person name="Cleave R."/>
            <person name="Magrath M.J.L."/>
            <person name="Mikheyev A.S."/>
        </authorList>
    </citation>
    <scope>NUCLEOTIDE SEQUENCE [LARGE SCALE GENOMIC DNA]</scope>
    <source>
        <strain evidence="2">Daus_M_001</strain>
        <tissue evidence="2">Leg muscle</tissue>
    </source>
</reference>
<feature type="coiled-coil region" evidence="1">
    <location>
        <begin position="142"/>
        <end position="173"/>
    </location>
</feature>
<evidence type="ECO:0000256" key="1">
    <source>
        <dbReference type="SAM" id="Coils"/>
    </source>
</evidence>
<protein>
    <submittedName>
        <fullName evidence="2">Uncharacterized protein</fullName>
    </submittedName>
</protein>
<organism evidence="2 3">
    <name type="scientific">Dryococelus australis</name>
    <dbReference type="NCBI Taxonomy" id="614101"/>
    <lineage>
        <taxon>Eukaryota</taxon>
        <taxon>Metazoa</taxon>
        <taxon>Ecdysozoa</taxon>
        <taxon>Arthropoda</taxon>
        <taxon>Hexapoda</taxon>
        <taxon>Insecta</taxon>
        <taxon>Pterygota</taxon>
        <taxon>Neoptera</taxon>
        <taxon>Polyneoptera</taxon>
        <taxon>Phasmatodea</taxon>
        <taxon>Verophasmatodea</taxon>
        <taxon>Anareolatae</taxon>
        <taxon>Phasmatidae</taxon>
        <taxon>Eurycanthinae</taxon>
        <taxon>Dryococelus</taxon>
    </lineage>
</organism>
<dbReference type="Proteomes" id="UP001159363">
    <property type="component" value="Chromosome 2"/>
</dbReference>
<name>A0ABQ9IBV5_9NEOP</name>
<keyword evidence="3" id="KW-1185">Reference proteome</keyword>